<feature type="region of interest" description="Disordered" evidence="1">
    <location>
        <begin position="165"/>
        <end position="235"/>
    </location>
</feature>
<evidence type="ECO:0000256" key="2">
    <source>
        <dbReference type="SAM" id="Phobius"/>
    </source>
</evidence>
<gene>
    <name evidence="3" type="ORF">AACH11_00420</name>
</gene>
<comment type="caution">
    <text evidence="3">The sequence shown here is derived from an EMBL/GenBank/DDBJ whole genome shotgun (WGS) entry which is preliminary data.</text>
</comment>
<organism evidence="3 4">
    <name type="scientific">Pseudaquabacterium rugosum</name>
    <dbReference type="NCBI Taxonomy" id="2984194"/>
    <lineage>
        <taxon>Bacteria</taxon>
        <taxon>Pseudomonadati</taxon>
        <taxon>Pseudomonadota</taxon>
        <taxon>Betaproteobacteria</taxon>
        <taxon>Burkholderiales</taxon>
        <taxon>Sphaerotilaceae</taxon>
        <taxon>Pseudaquabacterium</taxon>
    </lineage>
</organism>
<keyword evidence="2" id="KW-0812">Transmembrane</keyword>
<sequence>MQSYLPWLIGAAALAVLAMLYLAWQVYTARRRPAGPPPLPTQWDLLPRPVFTADERRVYRQLREALPHHIVLAKLPLVRLCQPADPKSVRYWYNLLGSINVAYAICSANGRVLAAVDISYDIGLPSRSTRIKQAVLNACKIRYLRCPVDQLPSIPELQLLVPHGTGAARTPQPMPTAAAASPHPAPVAAPAPTSGPAHGAPGPNTSGPTAPIMPATGAATAPRTGTPAAARPDRSTLWQESSAFMDSFFSHQRQFEPSGHGELRTLPVDPLPVNGHASLNGSTAAAGGH</sequence>
<protein>
    <submittedName>
        <fullName evidence="3">DUF2726 domain-containing protein</fullName>
    </submittedName>
</protein>
<feature type="transmembrane region" description="Helical" evidence="2">
    <location>
        <begin position="6"/>
        <end position="24"/>
    </location>
</feature>
<feature type="compositionally biased region" description="Low complexity" evidence="1">
    <location>
        <begin position="214"/>
        <end position="230"/>
    </location>
</feature>
<reference evidence="3 4" key="1">
    <citation type="submission" date="2024-04" db="EMBL/GenBank/DDBJ databases">
        <title>Novel species of the genus Ideonella isolated from streams.</title>
        <authorList>
            <person name="Lu H."/>
        </authorList>
    </citation>
    <scope>NUCLEOTIDE SEQUENCE [LARGE SCALE GENOMIC DNA]</scope>
    <source>
        <strain evidence="3 4">BYS139W</strain>
    </source>
</reference>
<keyword evidence="2" id="KW-1133">Transmembrane helix</keyword>
<evidence type="ECO:0000313" key="4">
    <source>
        <dbReference type="Proteomes" id="UP001368500"/>
    </source>
</evidence>
<keyword evidence="4" id="KW-1185">Reference proteome</keyword>
<evidence type="ECO:0000313" key="3">
    <source>
        <dbReference type="EMBL" id="MEK8024432.1"/>
    </source>
</evidence>
<keyword evidence="2" id="KW-0472">Membrane</keyword>
<dbReference type="EMBL" id="JBBUTF010000001">
    <property type="protein sequence ID" value="MEK8024432.1"/>
    <property type="molecule type" value="Genomic_DNA"/>
</dbReference>
<accession>A0ABU9B3I0</accession>
<proteinExistence type="predicted"/>
<evidence type="ECO:0000256" key="1">
    <source>
        <dbReference type="SAM" id="MobiDB-lite"/>
    </source>
</evidence>
<dbReference type="RefSeq" id="WP_341372216.1">
    <property type="nucleotide sequence ID" value="NZ_JBBUTF010000001.1"/>
</dbReference>
<name>A0ABU9B3I0_9BURK</name>
<dbReference type="Proteomes" id="UP001368500">
    <property type="component" value="Unassembled WGS sequence"/>
</dbReference>